<dbReference type="InterPro" id="IPR013783">
    <property type="entry name" value="Ig-like_fold"/>
</dbReference>
<dbReference type="Proteomes" id="UP000011910">
    <property type="component" value="Unassembled WGS sequence"/>
</dbReference>
<keyword evidence="7" id="KW-0812">Transmembrane</keyword>
<proteinExistence type="predicted"/>
<evidence type="ECO:0000256" key="4">
    <source>
        <dbReference type="ARBA" id="ARBA00022982"/>
    </source>
</evidence>
<dbReference type="Gene3D" id="2.60.40.10">
    <property type="entry name" value="Immunoglobulins"/>
    <property type="match status" value="1"/>
</dbReference>
<dbReference type="PROSITE" id="PS51379">
    <property type="entry name" value="4FE4S_FER_2"/>
    <property type="match status" value="1"/>
</dbReference>
<dbReference type="PANTHER" id="PTHR30176">
    <property type="entry name" value="FERREDOXIN-TYPE PROTEIN NAPH"/>
    <property type="match status" value="1"/>
</dbReference>
<sequence length="497" mass="56043">MGAVDPILPSSFKMEHETWVYKGRGLQPESYRDSISTVDREGKRVWVYPKKPKGKFTTYRNWVSLALLAILFAGPFVRVGGQPLLLLNILERKFIIFGQVFWPQDFYLFVLASLIGLIFIVLFTVVYGRVFCGWICPQTIFMEGVFRKIEYWIEGDYTAQKKLDKQAWNREKVLKKSSKHLVFFAISFLIANTFLAYIIGSEELLDIVTDPPQEHLAGLISILIFTAVFYWVFARFREQVCTTVCPYGRLQGVMLDKDSVVISYDYTRGESRAKYRKGEDRKAADKGDCVDCKLCVSVCPTGIDIRNGTQLECINCTACIDACDSIMDNVGLPRGLIRYESEANLQAGRTGMHWTKRSIAYTAVLAVLMVAFFGLLFMRSQVETSLLRTPGMLYQEQEGGLISNLYNYKIINKTHEGVPVTFRLLEGEGEIKLIGNQGQIQVPEGGTAEGALFILIPKTDIRKASQKLKIGVFQGDQQLETLKTKFMGPISGSNGSK</sequence>
<keyword evidence="7" id="KW-1133">Transmembrane helix</keyword>
<dbReference type="GO" id="GO:0051539">
    <property type="term" value="F:4 iron, 4 sulfur cluster binding"/>
    <property type="evidence" value="ECO:0007669"/>
    <property type="project" value="UniProtKB-KW"/>
</dbReference>
<keyword evidence="4" id="KW-0249">Electron transport</keyword>
<evidence type="ECO:0000256" key="5">
    <source>
        <dbReference type="ARBA" id="ARBA00023004"/>
    </source>
</evidence>
<evidence type="ECO:0000259" key="8">
    <source>
        <dbReference type="PROSITE" id="PS51379"/>
    </source>
</evidence>
<comment type="caution">
    <text evidence="9">The sequence shown here is derived from an EMBL/GenBank/DDBJ whole genome shotgun (WGS) entry which is preliminary data.</text>
</comment>
<keyword evidence="1" id="KW-0813">Transport</keyword>
<feature type="transmembrane region" description="Helical" evidence="7">
    <location>
        <begin position="59"/>
        <end position="77"/>
    </location>
</feature>
<dbReference type="STRING" id="1279009.ADICEAN_00454"/>
<dbReference type="SUPFAM" id="SSF54862">
    <property type="entry name" value="4Fe-4S ferredoxins"/>
    <property type="match status" value="1"/>
</dbReference>
<evidence type="ECO:0000256" key="3">
    <source>
        <dbReference type="ARBA" id="ARBA00022723"/>
    </source>
</evidence>
<dbReference type="InterPro" id="IPR014116">
    <property type="entry name" value="Cyt_c_oxidase_cbb3_FixG"/>
</dbReference>
<dbReference type="PATRIC" id="fig|1279009.4.peg.460"/>
<dbReference type="InterPro" id="IPR032879">
    <property type="entry name" value="FixG_C"/>
</dbReference>
<evidence type="ECO:0000256" key="6">
    <source>
        <dbReference type="ARBA" id="ARBA00023014"/>
    </source>
</evidence>
<feature type="transmembrane region" description="Helical" evidence="7">
    <location>
        <begin position="215"/>
        <end position="233"/>
    </location>
</feature>
<keyword evidence="7" id="KW-0472">Membrane</keyword>
<evidence type="ECO:0000256" key="1">
    <source>
        <dbReference type="ARBA" id="ARBA00022448"/>
    </source>
</evidence>
<reference evidence="9 10" key="1">
    <citation type="journal article" date="2013" name="Genome Announc.">
        <title>Draft Genome Sequence of Cesiribacter andamanensis Strain AMV16T, Isolated from a Soil Sample from a Mud Volcano in the Andaman Islands, India.</title>
        <authorList>
            <person name="Shivaji S."/>
            <person name="Ara S."/>
            <person name="Begum Z."/>
            <person name="Srinivas T.N."/>
            <person name="Singh A."/>
            <person name="Kumar Pinnaka A."/>
        </authorList>
    </citation>
    <scope>NUCLEOTIDE SEQUENCE [LARGE SCALE GENOMIC DNA]</scope>
    <source>
        <strain evidence="9 10">AMV16</strain>
    </source>
</reference>
<keyword evidence="5" id="KW-0408">Iron</keyword>
<name>M7NRU8_9BACT</name>
<dbReference type="Pfam" id="PF11614">
    <property type="entry name" value="FixG_C"/>
    <property type="match status" value="1"/>
</dbReference>
<dbReference type="Pfam" id="PF12801">
    <property type="entry name" value="Fer4_5"/>
    <property type="match status" value="1"/>
</dbReference>
<gene>
    <name evidence="9" type="primary">yccM_1</name>
    <name evidence="9" type="ORF">ADICEAN_00454</name>
</gene>
<keyword evidence="6" id="KW-0411">Iron-sulfur</keyword>
<protein>
    <submittedName>
        <fullName evidence="9">Putative electron transport protein yccM</fullName>
    </submittedName>
</protein>
<feature type="transmembrane region" description="Helical" evidence="7">
    <location>
        <begin position="106"/>
        <end position="127"/>
    </location>
</feature>
<dbReference type="PROSITE" id="PS00198">
    <property type="entry name" value="4FE4S_FER_1"/>
    <property type="match status" value="1"/>
</dbReference>
<dbReference type="InterPro" id="IPR017900">
    <property type="entry name" value="4Fe4S_Fe_S_CS"/>
</dbReference>
<keyword evidence="3" id="KW-0479">Metal-binding</keyword>
<evidence type="ECO:0000313" key="10">
    <source>
        <dbReference type="Proteomes" id="UP000011910"/>
    </source>
</evidence>
<dbReference type="EMBL" id="AODQ01000006">
    <property type="protein sequence ID" value="EMR04420.1"/>
    <property type="molecule type" value="Genomic_DNA"/>
</dbReference>
<feature type="domain" description="4Fe-4S ferredoxin-type" evidence="8">
    <location>
        <begin position="280"/>
        <end position="308"/>
    </location>
</feature>
<evidence type="ECO:0000313" key="9">
    <source>
        <dbReference type="EMBL" id="EMR04420.1"/>
    </source>
</evidence>
<keyword evidence="2" id="KW-0004">4Fe-4S</keyword>
<dbReference type="Gene3D" id="3.30.70.20">
    <property type="match status" value="1"/>
</dbReference>
<dbReference type="InterPro" id="IPR051684">
    <property type="entry name" value="Electron_Trans/Redox"/>
</dbReference>
<feature type="transmembrane region" description="Helical" evidence="7">
    <location>
        <begin position="181"/>
        <end position="200"/>
    </location>
</feature>
<dbReference type="GO" id="GO:0005886">
    <property type="term" value="C:plasma membrane"/>
    <property type="evidence" value="ECO:0007669"/>
    <property type="project" value="TreeGrafter"/>
</dbReference>
<dbReference type="InterPro" id="IPR017896">
    <property type="entry name" value="4Fe4S_Fe-S-bd"/>
</dbReference>
<dbReference type="PANTHER" id="PTHR30176:SF3">
    <property type="entry name" value="FERREDOXIN-TYPE PROTEIN NAPH"/>
    <property type="match status" value="1"/>
</dbReference>
<dbReference type="Pfam" id="PF13746">
    <property type="entry name" value="Fer4_18"/>
    <property type="match status" value="1"/>
</dbReference>
<feature type="transmembrane region" description="Helical" evidence="7">
    <location>
        <begin position="359"/>
        <end position="378"/>
    </location>
</feature>
<dbReference type="eggNOG" id="COG0348">
    <property type="taxonomic scope" value="Bacteria"/>
</dbReference>
<accession>M7NRU8</accession>
<keyword evidence="10" id="KW-1185">Reference proteome</keyword>
<evidence type="ECO:0000256" key="7">
    <source>
        <dbReference type="SAM" id="Phobius"/>
    </source>
</evidence>
<evidence type="ECO:0000256" key="2">
    <source>
        <dbReference type="ARBA" id="ARBA00022485"/>
    </source>
</evidence>
<dbReference type="NCBIfam" id="TIGR02745">
    <property type="entry name" value="ccoG_rdxA_fixG"/>
    <property type="match status" value="1"/>
</dbReference>
<dbReference type="AlphaFoldDB" id="M7NRU8"/>
<organism evidence="9 10">
    <name type="scientific">Cesiribacter andamanensis AMV16</name>
    <dbReference type="NCBI Taxonomy" id="1279009"/>
    <lineage>
        <taxon>Bacteria</taxon>
        <taxon>Pseudomonadati</taxon>
        <taxon>Bacteroidota</taxon>
        <taxon>Cytophagia</taxon>
        <taxon>Cytophagales</taxon>
        <taxon>Cesiribacteraceae</taxon>
        <taxon>Cesiribacter</taxon>
    </lineage>
</organism>
<dbReference type="GO" id="GO:0046872">
    <property type="term" value="F:metal ion binding"/>
    <property type="evidence" value="ECO:0007669"/>
    <property type="project" value="UniProtKB-KW"/>
</dbReference>